<reference evidence="1" key="1">
    <citation type="submission" date="2015-04" db="EMBL/GenBank/DDBJ databases">
        <title>The genome sequence of the plant pathogenic Rhizarian Plasmodiophora brassicae reveals insights in its biotrophic life cycle and the origin of chitin synthesis.</title>
        <authorList>
            <person name="Schwelm A."/>
            <person name="Fogelqvist J."/>
            <person name="Knaust A."/>
            <person name="Julke S."/>
            <person name="Lilja T."/>
            <person name="Dhandapani V."/>
            <person name="Bonilla-Rosso G."/>
            <person name="Karlsson M."/>
            <person name="Shevchenko A."/>
            <person name="Choi S.R."/>
            <person name="Kim H.G."/>
            <person name="Park J.Y."/>
            <person name="Lim Y.P."/>
            <person name="Ludwig-Muller J."/>
            <person name="Dixelius C."/>
        </authorList>
    </citation>
    <scope>NUCLEOTIDE SEQUENCE</scope>
    <source>
        <tissue evidence="1">Potato root galls</tissue>
    </source>
</reference>
<dbReference type="AlphaFoldDB" id="A0A0H5QTS4"/>
<organism evidence="1">
    <name type="scientific">Spongospora subterranea</name>
    <dbReference type="NCBI Taxonomy" id="70186"/>
    <lineage>
        <taxon>Eukaryota</taxon>
        <taxon>Sar</taxon>
        <taxon>Rhizaria</taxon>
        <taxon>Endomyxa</taxon>
        <taxon>Phytomyxea</taxon>
        <taxon>Plasmodiophorida</taxon>
        <taxon>Plasmodiophoridae</taxon>
        <taxon>Spongospora</taxon>
    </lineage>
</organism>
<sequence length="218" mass="24467">MNVVCRTSRHRPRDDLRLIWSSSARMDRMMAALPSITGVLEIVRISISIAKAVISSLEGRSLTDREKTTVIEDEICGLKPLRMMIAKRWSPTAMSWTVFLVVRPSAATVDGGRADRIRIDRASLSFAFISPQDGLSCLSTGEPSSCAPNASKSPQDLKYKIITLTHARKSTLSPLNLGTMIRYLLRDRFSLRQVIYAHSVPDGFRHHIDFGSFSWKQF</sequence>
<name>A0A0H5QTS4_9EUKA</name>
<accession>A0A0H5QTS4</accession>
<evidence type="ECO:0000313" key="1">
    <source>
        <dbReference type="EMBL" id="CRZ05137.1"/>
    </source>
</evidence>
<protein>
    <submittedName>
        <fullName evidence="1">Uncharacterized protein</fullName>
    </submittedName>
</protein>
<proteinExistence type="predicted"/>
<dbReference type="EMBL" id="HACM01004695">
    <property type="protein sequence ID" value="CRZ05137.1"/>
    <property type="molecule type" value="Transcribed_RNA"/>
</dbReference>